<accession>A0A2T4UCB5</accession>
<dbReference type="InterPro" id="IPR013216">
    <property type="entry name" value="Methyltransf_11"/>
</dbReference>
<dbReference type="RefSeq" id="WP_107570960.1">
    <property type="nucleotide sequence ID" value="NZ_PYYB01000004.1"/>
</dbReference>
<evidence type="ECO:0000313" key="2">
    <source>
        <dbReference type="EMBL" id="PTL54860.1"/>
    </source>
</evidence>
<evidence type="ECO:0000259" key="1">
    <source>
        <dbReference type="Pfam" id="PF08241"/>
    </source>
</evidence>
<organism evidence="2 3">
    <name type="scientific">Paraconexibacter algicola</name>
    <dbReference type="NCBI Taxonomy" id="2133960"/>
    <lineage>
        <taxon>Bacteria</taxon>
        <taxon>Bacillati</taxon>
        <taxon>Actinomycetota</taxon>
        <taxon>Thermoleophilia</taxon>
        <taxon>Solirubrobacterales</taxon>
        <taxon>Paraconexibacteraceae</taxon>
        <taxon>Paraconexibacter</taxon>
    </lineage>
</organism>
<dbReference type="OrthoDB" id="9805171at2"/>
<dbReference type="GO" id="GO:0008757">
    <property type="term" value="F:S-adenosylmethionine-dependent methyltransferase activity"/>
    <property type="evidence" value="ECO:0007669"/>
    <property type="project" value="InterPro"/>
</dbReference>
<dbReference type="EMBL" id="PYYB01000004">
    <property type="protein sequence ID" value="PTL54860.1"/>
    <property type="molecule type" value="Genomic_DNA"/>
</dbReference>
<evidence type="ECO:0000313" key="3">
    <source>
        <dbReference type="Proteomes" id="UP000240739"/>
    </source>
</evidence>
<name>A0A2T4UCB5_9ACTN</name>
<dbReference type="InterPro" id="IPR029063">
    <property type="entry name" value="SAM-dependent_MTases_sf"/>
</dbReference>
<protein>
    <recommendedName>
        <fullName evidence="1">Methyltransferase type 11 domain-containing protein</fullName>
    </recommendedName>
</protein>
<dbReference type="Gene3D" id="3.40.50.150">
    <property type="entry name" value="Vaccinia Virus protein VP39"/>
    <property type="match status" value="1"/>
</dbReference>
<dbReference type="SUPFAM" id="SSF53335">
    <property type="entry name" value="S-adenosyl-L-methionine-dependent methyltransferases"/>
    <property type="match status" value="1"/>
</dbReference>
<gene>
    <name evidence="2" type="ORF">C7Y72_19960</name>
</gene>
<sequence>MLDSAAQRIAELPDTARVLDVGGWAAPMARADAVIDLFPYETRGLYGPPVDPAAERFTAATWTQRDICASGPWPYADDEFDFVVCSHTLEDVRDPVRVCEELVRVARAGYVEVPAPVHELTYGVHGPWVGWSHHHWISELDGDGLRFTFKPHLLVEPGRHLPAGSCAGLAPEDLVLELWWEGSFAFGEQVLVGAEEFDGWLGGLLARAGERATPVASPRRARWRRP</sequence>
<comment type="caution">
    <text evidence="2">The sequence shown here is derived from an EMBL/GenBank/DDBJ whole genome shotgun (WGS) entry which is preliminary data.</text>
</comment>
<dbReference type="Pfam" id="PF08241">
    <property type="entry name" value="Methyltransf_11"/>
    <property type="match status" value="1"/>
</dbReference>
<dbReference type="AlphaFoldDB" id="A0A2T4UCB5"/>
<feature type="domain" description="Methyltransferase type 11" evidence="1">
    <location>
        <begin position="73"/>
        <end position="109"/>
    </location>
</feature>
<reference evidence="2 3" key="1">
    <citation type="submission" date="2018-03" db="EMBL/GenBank/DDBJ databases">
        <title>Aquarubrobacter algicola gen. nov., sp. nov., a novel actinobacterium isolated from shallow eutrophic lake during the end of cyanobacterial harmful algal blooms.</title>
        <authorList>
            <person name="Chun S.J."/>
        </authorList>
    </citation>
    <scope>NUCLEOTIDE SEQUENCE [LARGE SCALE GENOMIC DNA]</scope>
    <source>
        <strain evidence="2 3">Seoho-28</strain>
    </source>
</reference>
<dbReference type="Proteomes" id="UP000240739">
    <property type="component" value="Unassembled WGS sequence"/>
</dbReference>
<proteinExistence type="predicted"/>
<keyword evidence="3" id="KW-1185">Reference proteome</keyword>